<dbReference type="GO" id="GO:0005886">
    <property type="term" value="C:plasma membrane"/>
    <property type="evidence" value="ECO:0007669"/>
    <property type="project" value="UniProtKB-SubCell"/>
</dbReference>
<evidence type="ECO:0000313" key="7">
    <source>
        <dbReference type="EMBL" id="SFO74226.1"/>
    </source>
</evidence>
<evidence type="ECO:0008006" key="9">
    <source>
        <dbReference type="Google" id="ProtNLM"/>
    </source>
</evidence>
<dbReference type="InterPro" id="IPR050833">
    <property type="entry name" value="Poly_Biosynth_Transport"/>
</dbReference>
<evidence type="ECO:0000256" key="2">
    <source>
        <dbReference type="ARBA" id="ARBA00022475"/>
    </source>
</evidence>
<feature type="transmembrane region" description="Helical" evidence="6">
    <location>
        <begin position="126"/>
        <end position="148"/>
    </location>
</feature>
<dbReference type="EMBL" id="FOVW01000013">
    <property type="protein sequence ID" value="SFO74226.1"/>
    <property type="molecule type" value="Genomic_DNA"/>
</dbReference>
<sequence length="281" mass="31622">MIGTLLTANHKPAWSALLGTISNTLVLLFLWLGNALVADSLFIVVFICTGVLLLVFSVGSLNLFSNQFKRISPTISFFRKDKVNSLFSLGVHFFVIQITVVIIFSTDSMIITHTLGPREVTTYHIVLRYFGVVAMAAGIVITPFWSAYTEASLKNDFTWIKSALKKQLLAMIFVVAMIVILLILSKWLIPFWIQKETNFSYNFLIVMAFYALILVWNNIFFLLNGLSITNVKNLTSILGILINIPLSIYFAQMWGYGGVILATIISLSFLQYLALCKHFHT</sequence>
<keyword evidence="5 6" id="KW-0472">Membrane</keyword>
<feature type="transmembrane region" description="Helical" evidence="6">
    <location>
        <begin position="40"/>
        <end position="64"/>
    </location>
</feature>
<proteinExistence type="predicted"/>
<comment type="subcellular location">
    <subcellularLocation>
        <location evidence="1">Cell membrane</location>
        <topology evidence="1">Multi-pass membrane protein</topology>
    </subcellularLocation>
</comment>
<reference evidence="8" key="1">
    <citation type="submission" date="2016-10" db="EMBL/GenBank/DDBJ databases">
        <authorList>
            <person name="Varghese N."/>
            <person name="Submissions S."/>
        </authorList>
    </citation>
    <scope>NUCLEOTIDE SEQUENCE [LARGE SCALE GENOMIC DNA]</scope>
    <source>
        <strain evidence="8">DSM 15282</strain>
    </source>
</reference>
<name>A0A1I5JPF9_9BACT</name>
<protein>
    <recommendedName>
        <fullName evidence="9">Polysaccharide biosynthesis C-terminal domain-containing protein</fullName>
    </recommendedName>
</protein>
<dbReference type="Proteomes" id="UP000199564">
    <property type="component" value="Unassembled WGS sequence"/>
</dbReference>
<keyword evidence="3 6" id="KW-0812">Transmembrane</keyword>
<feature type="transmembrane region" description="Helical" evidence="6">
    <location>
        <begin position="168"/>
        <end position="189"/>
    </location>
</feature>
<keyword evidence="4 6" id="KW-1133">Transmembrane helix</keyword>
<dbReference type="PANTHER" id="PTHR30250">
    <property type="entry name" value="PST FAMILY PREDICTED COLANIC ACID TRANSPORTER"/>
    <property type="match status" value="1"/>
</dbReference>
<feature type="transmembrane region" description="Helical" evidence="6">
    <location>
        <begin position="85"/>
        <end position="106"/>
    </location>
</feature>
<dbReference type="AlphaFoldDB" id="A0A1I5JPF9"/>
<evidence type="ECO:0000256" key="6">
    <source>
        <dbReference type="SAM" id="Phobius"/>
    </source>
</evidence>
<feature type="transmembrane region" description="Helical" evidence="6">
    <location>
        <begin position="201"/>
        <end position="222"/>
    </location>
</feature>
<keyword evidence="2" id="KW-1003">Cell membrane</keyword>
<keyword evidence="8" id="KW-1185">Reference proteome</keyword>
<evidence type="ECO:0000256" key="3">
    <source>
        <dbReference type="ARBA" id="ARBA00022692"/>
    </source>
</evidence>
<dbReference type="PANTHER" id="PTHR30250:SF11">
    <property type="entry name" value="O-ANTIGEN TRANSPORTER-RELATED"/>
    <property type="match status" value="1"/>
</dbReference>
<accession>A0A1I5JPF9</accession>
<evidence type="ECO:0000256" key="1">
    <source>
        <dbReference type="ARBA" id="ARBA00004651"/>
    </source>
</evidence>
<feature type="transmembrane region" description="Helical" evidence="6">
    <location>
        <begin position="256"/>
        <end position="275"/>
    </location>
</feature>
<dbReference type="STRING" id="226506.SAMN04488519_11312"/>
<evidence type="ECO:0000256" key="5">
    <source>
        <dbReference type="ARBA" id="ARBA00023136"/>
    </source>
</evidence>
<gene>
    <name evidence="7" type="ORF">SAMN04488519_11312</name>
</gene>
<organism evidence="7 8">
    <name type="scientific">Algoriphagus ornithinivorans</name>
    <dbReference type="NCBI Taxonomy" id="226506"/>
    <lineage>
        <taxon>Bacteria</taxon>
        <taxon>Pseudomonadati</taxon>
        <taxon>Bacteroidota</taxon>
        <taxon>Cytophagia</taxon>
        <taxon>Cytophagales</taxon>
        <taxon>Cyclobacteriaceae</taxon>
        <taxon>Algoriphagus</taxon>
    </lineage>
</organism>
<feature type="transmembrane region" description="Helical" evidence="6">
    <location>
        <begin position="234"/>
        <end position="250"/>
    </location>
</feature>
<feature type="transmembrane region" description="Helical" evidence="6">
    <location>
        <begin position="12"/>
        <end position="34"/>
    </location>
</feature>
<evidence type="ECO:0000313" key="8">
    <source>
        <dbReference type="Proteomes" id="UP000199564"/>
    </source>
</evidence>
<dbReference type="RefSeq" id="WP_139217520.1">
    <property type="nucleotide sequence ID" value="NZ_FOVW01000013.1"/>
</dbReference>
<evidence type="ECO:0000256" key="4">
    <source>
        <dbReference type="ARBA" id="ARBA00022989"/>
    </source>
</evidence>